<name>A0ABS5AE48_9PSEU</name>
<sequence length="75" mass="7830">MITNAANRIADRMPQLTLNQLREAFLAAVQCLDEEAGEEIGCGGDYTGPAVTGLNTLAETLGVPGITPADDLIDL</sequence>
<dbReference type="Proteomes" id="UP001519363">
    <property type="component" value="Unassembled WGS sequence"/>
</dbReference>
<gene>
    <name evidence="1" type="ORF">JOF53_003730</name>
</gene>
<dbReference type="EMBL" id="JAGIOO010000001">
    <property type="protein sequence ID" value="MBP2474858.1"/>
    <property type="molecule type" value="Genomic_DNA"/>
</dbReference>
<keyword evidence="2" id="KW-1185">Reference proteome</keyword>
<evidence type="ECO:0000313" key="1">
    <source>
        <dbReference type="EMBL" id="MBP2474858.1"/>
    </source>
</evidence>
<comment type="caution">
    <text evidence="1">The sequence shown here is derived from an EMBL/GenBank/DDBJ whole genome shotgun (WGS) entry which is preliminary data.</text>
</comment>
<protein>
    <submittedName>
        <fullName evidence="1">Uncharacterized protein</fullName>
    </submittedName>
</protein>
<dbReference type="RefSeq" id="WP_086780747.1">
    <property type="nucleotide sequence ID" value="NZ_JAGIOO010000001.1"/>
</dbReference>
<organism evidence="1 2">
    <name type="scientific">Crossiella equi</name>
    <dbReference type="NCBI Taxonomy" id="130796"/>
    <lineage>
        <taxon>Bacteria</taxon>
        <taxon>Bacillati</taxon>
        <taxon>Actinomycetota</taxon>
        <taxon>Actinomycetes</taxon>
        <taxon>Pseudonocardiales</taxon>
        <taxon>Pseudonocardiaceae</taxon>
        <taxon>Crossiella</taxon>
    </lineage>
</organism>
<evidence type="ECO:0000313" key="2">
    <source>
        <dbReference type="Proteomes" id="UP001519363"/>
    </source>
</evidence>
<accession>A0ABS5AE48</accession>
<proteinExistence type="predicted"/>
<reference evidence="1 2" key="1">
    <citation type="submission" date="2021-03" db="EMBL/GenBank/DDBJ databases">
        <title>Sequencing the genomes of 1000 actinobacteria strains.</title>
        <authorList>
            <person name="Klenk H.-P."/>
        </authorList>
    </citation>
    <scope>NUCLEOTIDE SEQUENCE [LARGE SCALE GENOMIC DNA]</scope>
    <source>
        <strain evidence="1 2">DSM 44580</strain>
    </source>
</reference>